<dbReference type="GO" id="GO:0009099">
    <property type="term" value="P:L-valine biosynthetic process"/>
    <property type="evidence" value="ECO:0007669"/>
    <property type="project" value="TreeGrafter"/>
</dbReference>
<dbReference type="InterPro" id="IPR012000">
    <property type="entry name" value="Thiamin_PyroP_enz_cen_dom"/>
</dbReference>
<gene>
    <name evidence="7" type="ORF">CBW24_09785</name>
</gene>
<dbReference type="CDD" id="cd02002">
    <property type="entry name" value="TPP_BFDC"/>
    <property type="match status" value="1"/>
</dbReference>
<evidence type="ECO:0000256" key="3">
    <source>
        <dbReference type="RuleBase" id="RU362132"/>
    </source>
</evidence>
<dbReference type="GO" id="GO:0050660">
    <property type="term" value="F:flavin adenine dinucleotide binding"/>
    <property type="evidence" value="ECO:0007669"/>
    <property type="project" value="TreeGrafter"/>
</dbReference>
<dbReference type="Gene3D" id="3.40.50.1220">
    <property type="entry name" value="TPP-binding domain"/>
    <property type="match status" value="1"/>
</dbReference>
<dbReference type="InterPro" id="IPR012001">
    <property type="entry name" value="Thiamin_PyroP_enz_TPP-bd_dom"/>
</dbReference>
<dbReference type="CDD" id="cd07035">
    <property type="entry name" value="TPP_PYR_POX_like"/>
    <property type="match status" value="1"/>
</dbReference>
<keyword evidence="8" id="KW-1185">Reference proteome</keyword>
<dbReference type="InterPro" id="IPR029061">
    <property type="entry name" value="THDP-binding"/>
</dbReference>
<dbReference type="AlphaFoldDB" id="A0A291LZY0"/>
<reference evidence="7 8" key="1">
    <citation type="submission" date="2017-05" db="EMBL/GenBank/DDBJ databases">
        <title>Comparative genomic and metabolic analysis of manganese-oxidizing mechanisms in Celeribater manganoxidans DY25T: its adaption to the environment of polymetallic nodule.</title>
        <authorList>
            <person name="Wang X."/>
        </authorList>
    </citation>
    <scope>NUCLEOTIDE SEQUENCE [LARGE SCALE GENOMIC DNA]</scope>
    <source>
        <strain evidence="7 8">DY25</strain>
    </source>
</reference>
<dbReference type="GO" id="GO:0030976">
    <property type="term" value="F:thiamine pyrophosphate binding"/>
    <property type="evidence" value="ECO:0007669"/>
    <property type="project" value="InterPro"/>
</dbReference>
<dbReference type="Gene3D" id="3.40.50.970">
    <property type="match status" value="2"/>
</dbReference>
<dbReference type="GO" id="GO:0003984">
    <property type="term" value="F:acetolactate synthase activity"/>
    <property type="evidence" value="ECO:0007669"/>
    <property type="project" value="TreeGrafter"/>
</dbReference>
<evidence type="ECO:0000259" key="6">
    <source>
        <dbReference type="Pfam" id="PF02776"/>
    </source>
</evidence>
<feature type="domain" description="Thiamine pyrophosphate enzyme TPP-binding" evidence="5">
    <location>
        <begin position="430"/>
        <end position="578"/>
    </location>
</feature>
<dbReference type="SUPFAM" id="SSF52467">
    <property type="entry name" value="DHS-like NAD/FAD-binding domain"/>
    <property type="match status" value="1"/>
</dbReference>
<dbReference type="NCBIfam" id="NF006203">
    <property type="entry name" value="PRK08327.1"/>
    <property type="match status" value="1"/>
</dbReference>
<proteinExistence type="inferred from homology"/>
<feature type="domain" description="Thiamine pyrophosphate enzyme N-terminal TPP-binding" evidence="6">
    <location>
        <begin position="26"/>
        <end position="154"/>
    </location>
</feature>
<dbReference type="Pfam" id="PF02775">
    <property type="entry name" value="TPP_enzyme_C"/>
    <property type="match status" value="1"/>
</dbReference>
<evidence type="ECO:0000313" key="8">
    <source>
        <dbReference type="Proteomes" id="UP000219050"/>
    </source>
</evidence>
<dbReference type="SUPFAM" id="SSF52518">
    <property type="entry name" value="Thiamin diphosphate-binding fold (THDP-binding)"/>
    <property type="match status" value="2"/>
</dbReference>
<dbReference type="InterPro" id="IPR029035">
    <property type="entry name" value="DHS-like_NAD/FAD-binding_dom"/>
</dbReference>
<dbReference type="RefSeq" id="WP_232529676.1">
    <property type="nucleotide sequence ID" value="NZ_CP021404.1"/>
</dbReference>
<evidence type="ECO:0000259" key="5">
    <source>
        <dbReference type="Pfam" id="PF02775"/>
    </source>
</evidence>
<dbReference type="PANTHER" id="PTHR18968">
    <property type="entry name" value="THIAMINE PYROPHOSPHATE ENZYMES"/>
    <property type="match status" value="1"/>
</dbReference>
<evidence type="ECO:0000256" key="1">
    <source>
        <dbReference type="ARBA" id="ARBA00007812"/>
    </source>
</evidence>
<keyword evidence="2 3" id="KW-0786">Thiamine pyrophosphate</keyword>
<organism evidence="7 8">
    <name type="scientific">Pacificitalea manganoxidans</name>
    <dbReference type="NCBI Taxonomy" id="1411902"/>
    <lineage>
        <taxon>Bacteria</taxon>
        <taxon>Pseudomonadati</taxon>
        <taxon>Pseudomonadota</taxon>
        <taxon>Alphaproteobacteria</taxon>
        <taxon>Rhodobacterales</taxon>
        <taxon>Paracoccaceae</taxon>
        <taxon>Pacificitalea</taxon>
    </lineage>
</organism>
<accession>A0A291LZY0</accession>
<dbReference type="Proteomes" id="UP000219050">
    <property type="component" value="Chromosome"/>
</dbReference>
<evidence type="ECO:0000256" key="2">
    <source>
        <dbReference type="ARBA" id="ARBA00023052"/>
    </source>
</evidence>
<dbReference type="KEGG" id="cmag:CBW24_09785"/>
<dbReference type="Pfam" id="PF02776">
    <property type="entry name" value="TPP_enzyme_N"/>
    <property type="match status" value="1"/>
</dbReference>
<sequence length="584" mass="61977">MESMTLPETIPTRHNADTPAEAETMAAGGAIFPRLKALGVDYVFANSGTDFPPIIEGLAEAAALGIDLPRAVVIPHEHAAMGMAHGYYLISGQAQAVMLHTNVGLANGSIGAINAACEHVPMVLMSGRTPVTEEGRFGARTVPIGWGQEMRDQTALVREAAKWDYELKFPEQIAGLLDRAHAIANSTPKGPTYLSIPREVLCEPTPRAGLDAGPSMQPATTAPDPAAIAQAAEWLREARAPLVIAQRGAGDADSFAAFSAWAEAWGIAVSSWWATHLALPTDHPCHVGADPGPWMAEADVVVVLDCLAPWWPDKHKLAADARVIHIGPDPLFARYPVRNFRSDLSITGESAATIPALIAAMGDAPDSTAPRRAALAEASDLERARLSQLARIDPASAGLTKAQVSRALSDALGTRKSSVFSELGTQLGALERRAPQSWFQEPHSGGLGWCFPAALGAQLADPDRICVATMGDGSYMFANPTVCHQIAEALELPVLILVLNNEEWGAVRGSVAGLYPDGHAARANQMPLTALSPVPDFTATARASRAHAVRVDTPAELRPALDEALRVVQEDRRCALLDIRILPD</sequence>
<dbReference type="GO" id="GO:0009097">
    <property type="term" value="P:isoleucine biosynthetic process"/>
    <property type="evidence" value="ECO:0007669"/>
    <property type="project" value="TreeGrafter"/>
</dbReference>
<protein>
    <submittedName>
        <fullName evidence="7">Acetolactate synthase</fullName>
    </submittedName>
</protein>
<dbReference type="EMBL" id="CP021404">
    <property type="protein sequence ID" value="ATI42271.1"/>
    <property type="molecule type" value="Genomic_DNA"/>
</dbReference>
<dbReference type="InterPro" id="IPR011766">
    <property type="entry name" value="TPP_enzyme_TPP-bd"/>
</dbReference>
<dbReference type="Pfam" id="PF00205">
    <property type="entry name" value="TPP_enzyme_M"/>
    <property type="match status" value="1"/>
</dbReference>
<evidence type="ECO:0000313" key="7">
    <source>
        <dbReference type="EMBL" id="ATI42271.1"/>
    </source>
</evidence>
<comment type="similarity">
    <text evidence="1 3">Belongs to the TPP enzyme family.</text>
</comment>
<dbReference type="PANTHER" id="PTHR18968:SF13">
    <property type="entry name" value="ACETOLACTATE SYNTHASE CATALYTIC SUBUNIT, MITOCHONDRIAL"/>
    <property type="match status" value="1"/>
</dbReference>
<dbReference type="InterPro" id="IPR045229">
    <property type="entry name" value="TPP_enz"/>
</dbReference>
<dbReference type="GO" id="GO:0005948">
    <property type="term" value="C:acetolactate synthase complex"/>
    <property type="evidence" value="ECO:0007669"/>
    <property type="project" value="TreeGrafter"/>
</dbReference>
<dbReference type="GO" id="GO:0000287">
    <property type="term" value="F:magnesium ion binding"/>
    <property type="evidence" value="ECO:0007669"/>
    <property type="project" value="InterPro"/>
</dbReference>
<name>A0A291LZY0_9RHOB</name>
<evidence type="ECO:0000259" key="4">
    <source>
        <dbReference type="Pfam" id="PF00205"/>
    </source>
</evidence>
<feature type="domain" description="Thiamine pyrophosphate enzyme central" evidence="4">
    <location>
        <begin position="228"/>
        <end position="357"/>
    </location>
</feature>